<name>A0A8D6PYQ1_9EURY</name>
<protein>
    <submittedName>
        <fullName evidence="1">Uncharacterized protein</fullName>
    </submittedName>
</protein>
<accession>A0A8D6PYQ1</accession>
<dbReference type="KEGG" id="mesg:MLAUSG7_1425"/>
<evidence type="ECO:0000313" key="2">
    <source>
        <dbReference type="Proteomes" id="UP000679213"/>
    </source>
</evidence>
<keyword evidence="2" id="KW-1185">Reference proteome</keyword>
<gene>
    <name evidence="1" type="ORF">MLAUSG7_1425</name>
</gene>
<evidence type="ECO:0000313" key="1">
    <source>
        <dbReference type="EMBL" id="CAB3289794.1"/>
    </source>
</evidence>
<dbReference type="AlphaFoldDB" id="A0A8D6PYQ1"/>
<dbReference type="GeneID" id="65884209"/>
<sequence length="854" mass="97662">MKKIILIFLLLLILPTIFADVKVYKIWSLYDTPNSPIIHIDISEQVIYLGIVNRDDYAHNVIVEADCNGHIWKSGLITLPPNSHIEKIVEVRVPVYDDKEHNVNIKLIENGKTISSTTVRVKSYFPVDVKNVTCEDSYKEDNSEVCYSNWFNVILKSNPIAQSDYIAKVWINLKDGNKILYDGINDTKTVYIPYRKEVKISFKVPKIVLNKDKFTIETNVEIMNVTHTIDGIEELSEKRSNNVIFYEYKTNVKYFNLPIIIKNVELYRKIDENTSNIVKEFYDSAGILDDEIYKILSDKYLQQKNNDVIPRYYVEGDPILSILKITVENKYNKDILARLFINYGNIIVKNIKLNKTKDNILYIPIYTTKGTKNIEVKIYPIDADKLIFEKNYSVNINPIPVAPVIIENVILPKDDNINTDTNIGGDVLVGKKYNMTIILKNIYNKTLYGKITIDDNFPKGVANYTKTINFSIYPHTTKKINVPIIFYREINGDLKITVSVDGGAKDSTSLAHFCAVLPIDIIRVYYNNTLLLGKINTINKNGGIYINKPIAGFNNTCVVELRNKLNKDIVCDVWVEVIDENGTIKAKSNCKTVTLKKLSTTEISFPIFFDEGFEGYTIAHIIPKSLENVDITYTEGYGIHPVPISNYYEIGRYSAIDLLGNKVATGTHVVTEVISPVNIENISYNDSILIAKIRNDKFPVNLTIQYWAVIENNSKIYYKSPTYQEEIYPKSEKSLKIPIDTKTLKFGRYNVTLYIKIDDFALYNNKKVPIILQKSVSLTNNKNILNGHHNNLKEQYNITSKNKSDIINTKGNSTEISRKNAINRTKKTSEHKNILSNFSEFLEGIVSTIIGIFR</sequence>
<proteinExistence type="predicted"/>
<dbReference type="Proteomes" id="UP000679213">
    <property type="component" value="Chromosome I"/>
</dbReference>
<dbReference type="RefSeq" id="WP_214399750.1">
    <property type="nucleotide sequence ID" value="NZ_LR792632.1"/>
</dbReference>
<dbReference type="EMBL" id="LR792632">
    <property type="protein sequence ID" value="CAB3289794.1"/>
    <property type="molecule type" value="Genomic_DNA"/>
</dbReference>
<organism evidence="1 2">
    <name type="scientific">Methanocaldococcus lauensis</name>
    <dbReference type="NCBI Taxonomy" id="2546128"/>
    <lineage>
        <taxon>Archaea</taxon>
        <taxon>Methanobacteriati</taxon>
        <taxon>Methanobacteriota</taxon>
        <taxon>Methanomada group</taxon>
        <taxon>Methanococci</taxon>
        <taxon>Methanococcales</taxon>
        <taxon>Methanocaldococcaceae</taxon>
        <taxon>Methanocaldococcus</taxon>
    </lineage>
</organism>
<reference evidence="1 2" key="1">
    <citation type="submission" date="2020-04" db="EMBL/GenBank/DDBJ databases">
        <authorList>
            <consortium name="Genoscope - CEA"/>
            <person name="William W."/>
        </authorList>
    </citation>
    <scope>NUCLEOTIDE SEQUENCE [LARGE SCALE GENOMIC DNA]</scope>
    <source>
        <strain evidence="1 2">SG7</strain>
    </source>
</reference>